<name>Q2SPM3_HAHCH</name>
<dbReference type="InterPro" id="IPR035919">
    <property type="entry name" value="EAL_sf"/>
</dbReference>
<protein>
    <recommendedName>
        <fullName evidence="2">cyclic-guanylate-specific phosphodiesterase</fullName>
        <ecNumber evidence="2">3.1.4.52</ecNumber>
    </recommendedName>
</protein>
<dbReference type="SMART" id="SM00052">
    <property type="entry name" value="EAL"/>
    <property type="match status" value="1"/>
</dbReference>
<dbReference type="GO" id="GO:0007165">
    <property type="term" value="P:signal transduction"/>
    <property type="evidence" value="ECO:0007669"/>
    <property type="project" value="InterPro"/>
</dbReference>
<dbReference type="FunFam" id="3.20.20.450:FF:000001">
    <property type="entry name" value="Cyclic di-GMP phosphodiesterase yahA"/>
    <property type="match status" value="1"/>
</dbReference>
<feature type="domain" description="HAMP" evidence="7">
    <location>
        <begin position="192"/>
        <end position="248"/>
    </location>
</feature>
<evidence type="ECO:0000259" key="6">
    <source>
        <dbReference type="PROSITE" id="PS50883"/>
    </source>
</evidence>
<dbReference type="GO" id="GO:0071111">
    <property type="term" value="F:cyclic-guanylate-specific phosphodiesterase activity"/>
    <property type="evidence" value="ECO:0007669"/>
    <property type="project" value="UniProtKB-EC"/>
</dbReference>
<dbReference type="InterPro" id="IPR013656">
    <property type="entry name" value="PAS_4"/>
</dbReference>
<dbReference type="NCBIfam" id="TIGR00254">
    <property type="entry name" value="GGDEF"/>
    <property type="match status" value="1"/>
</dbReference>
<dbReference type="KEGG" id="hch:HCH_00494"/>
<organism evidence="9 10">
    <name type="scientific">Hahella chejuensis (strain KCTC 2396)</name>
    <dbReference type="NCBI Taxonomy" id="349521"/>
    <lineage>
        <taxon>Bacteria</taxon>
        <taxon>Pseudomonadati</taxon>
        <taxon>Pseudomonadota</taxon>
        <taxon>Gammaproteobacteria</taxon>
        <taxon>Oceanospirillales</taxon>
        <taxon>Hahellaceae</taxon>
        <taxon>Hahella</taxon>
    </lineage>
</organism>
<dbReference type="InterPro" id="IPR035965">
    <property type="entry name" value="PAS-like_dom_sf"/>
</dbReference>
<dbReference type="PROSITE" id="PS50887">
    <property type="entry name" value="GGDEF"/>
    <property type="match status" value="1"/>
</dbReference>
<evidence type="ECO:0000256" key="3">
    <source>
        <dbReference type="ARBA" id="ARBA00022636"/>
    </source>
</evidence>
<dbReference type="FunFam" id="3.30.70.270:FF:000001">
    <property type="entry name" value="Diguanylate cyclase domain protein"/>
    <property type="match status" value="1"/>
</dbReference>
<dbReference type="SUPFAM" id="SSF141868">
    <property type="entry name" value="EAL domain-like"/>
    <property type="match status" value="1"/>
</dbReference>
<comment type="catalytic activity">
    <reaction evidence="4">
        <text>3',3'-c-di-GMP + H2O = 5'-phosphoguanylyl(3'-&gt;5')guanosine + H(+)</text>
        <dbReference type="Rhea" id="RHEA:24902"/>
        <dbReference type="ChEBI" id="CHEBI:15377"/>
        <dbReference type="ChEBI" id="CHEBI:15378"/>
        <dbReference type="ChEBI" id="CHEBI:58754"/>
        <dbReference type="ChEBI" id="CHEBI:58805"/>
        <dbReference type="EC" id="3.1.4.52"/>
    </reaction>
    <physiologicalReaction direction="left-to-right" evidence="4">
        <dbReference type="Rhea" id="RHEA:24903"/>
    </physiologicalReaction>
</comment>
<feature type="domain" description="PAS" evidence="5">
    <location>
        <begin position="260"/>
        <end position="304"/>
    </location>
</feature>
<dbReference type="PANTHER" id="PTHR44757:SF2">
    <property type="entry name" value="BIOFILM ARCHITECTURE MAINTENANCE PROTEIN MBAA"/>
    <property type="match status" value="1"/>
</dbReference>
<dbReference type="Gene3D" id="3.30.450.20">
    <property type="entry name" value="PAS domain"/>
    <property type="match status" value="1"/>
</dbReference>
<dbReference type="Gene3D" id="3.30.70.270">
    <property type="match status" value="1"/>
</dbReference>
<keyword evidence="3" id="KW-0973">c-di-GMP</keyword>
<dbReference type="InterPro" id="IPR000014">
    <property type="entry name" value="PAS"/>
</dbReference>
<dbReference type="InterPro" id="IPR003660">
    <property type="entry name" value="HAMP_dom"/>
</dbReference>
<dbReference type="CDD" id="cd01949">
    <property type="entry name" value="GGDEF"/>
    <property type="match status" value="1"/>
</dbReference>
<dbReference type="SMART" id="SM00267">
    <property type="entry name" value="GGDEF"/>
    <property type="match status" value="1"/>
</dbReference>
<dbReference type="InterPro" id="IPR043128">
    <property type="entry name" value="Rev_trsase/Diguanyl_cyclase"/>
</dbReference>
<proteinExistence type="predicted"/>
<evidence type="ECO:0000256" key="1">
    <source>
        <dbReference type="ARBA" id="ARBA00001946"/>
    </source>
</evidence>
<accession>Q2SPM3</accession>
<dbReference type="PROSITE" id="PS50112">
    <property type="entry name" value="PAS"/>
    <property type="match status" value="1"/>
</dbReference>
<dbReference type="Pfam" id="PF00563">
    <property type="entry name" value="EAL"/>
    <property type="match status" value="1"/>
</dbReference>
<dbReference type="eggNOG" id="COG5001">
    <property type="taxonomic scope" value="Bacteria"/>
</dbReference>
<dbReference type="SUPFAM" id="SSF55073">
    <property type="entry name" value="Nucleotide cyclase"/>
    <property type="match status" value="1"/>
</dbReference>
<evidence type="ECO:0000256" key="4">
    <source>
        <dbReference type="ARBA" id="ARBA00051114"/>
    </source>
</evidence>
<dbReference type="PANTHER" id="PTHR44757">
    <property type="entry name" value="DIGUANYLATE CYCLASE DGCP"/>
    <property type="match status" value="1"/>
</dbReference>
<reference evidence="9 10" key="1">
    <citation type="journal article" date="2005" name="Nucleic Acids Res.">
        <title>Genomic blueprint of Hahella chejuensis, a marine microbe producing an algicidal agent.</title>
        <authorList>
            <person name="Jeong H."/>
            <person name="Yim J.H."/>
            <person name="Lee C."/>
            <person name="Choi S.-H."/>
            <person name="Park Y.K."/>
            <person name="Yoon S.H."/>
            <person name="Hur C.-G."/>
            <person name="Kang H.-Y."/>
            <person name="Kim D."/>
            <person name="Lee H.H."/>
            <person name="Park K.H."/>
            <person name="Park S.-H."/>
            <person name="Park H.-S."/>
            <person name="Lee H.K."/>
            <person name="Oh T.K."/>
            <person name="Kim J.F."/>
        </authorList>
    </citation>
    <scope>NUCLEOTIDE SEQUENCE [LARGE SCALE GENOMIC DNA]</scope>
    <source>
        <strain evidence="9 10">KCTC 2396</strain>
    </source>
</reference>
<evidence type="ECO:0000313" key="10">
    <source>
        <dbReference type="Proteomes" id="UP000000238"/>
    </source>
</evidence>
<dbReference type="InterPro" id="IPR001633">
    <property type="entry name" value="EAL_dom"/>
</dbReference>
<dbReference type="HOGENOM" id="CLU_000445_70_46_6"/>
<comment type="cofactor">
    <cofactor evidence="1">
        <name>Mg(2+)</name>
        <dbReference type="ChEBI" id="CHEBI:18420"/>
    </cofactor>
</comment>
<dbReference type="CDD" id="cd01948">
    <property type="entry name" value="EAL"/>
    <property type="match status" value="1"/>
</dbReference>
<dbReference type="EMBL" id="CP000155">
    <property type="protein sequence ID" value="ABC27401.1"/>
    <property type="molecule type" value="Genomic_DNA"/>
</dbReference>
<dbReference type="NCBIfam" id="TIGR00229">
    <property type="entry name" value="sensory_box"/>
    <property type="match status" value="1"/>
</dbReference>
<evidence type="ECO:0000259" key="7">
    <source>
        <dbReference type="PROSITE" id="PS50885"/>
    </source>
</evidence>
<feature type="domain" description="EAL" evidence="6">
    <location>
        <begin position="566"/>
        <end position="822"/>
    </location>
</feature>
<dbReference type="GO" id="GO:0071732">
    <property type="term" value="P:cellular response to nitric oxide"/>
    <property type="evidence" value="ECO:0007669"/>
    <property type="project" value="UniProtKB-ARBA"/>
</dbReference>
<dbReference type="SUPFAM" id="SSF55785">
    <property type="entry name" value="PYP-like sensor domain (PAS domain)"/>
    <property type="match status" value="1"/>
</dbReference>
<dbReference type="STRING" id="349521.HCH_00494"/>
<evidence type="ECO:0000256" key="2">
    <source>
        <dbReference type="ARBA" id="ARBA00012282"/>
    </source>
</evidence>
<dbReference type="Gene3D" id="6.10.340.10">
    <property type="match status" value="1"/>
</dbReference>
<gene>
    <name evidence="9" type="ordered locus">HCH_00494</name>
</gene>
<dbReference type="Gene3D" id="3.20.20.450">
    <property type="entry name" value="EAL domain"/>
    <property type="match status" value="1"/>
</dbReference>
<dbReference type="EC" id="3.1.4.52" evidence="2"/>
<keyword evidence="10" id="KW-1185">Reference proteome</keyword>
<dbReference type="InterPro" id="IPR000160">
    <property type="entry name" value="GGDEF_dom"/>
</dbReference>
<evidence type="ECO:0000313" key="9">
    <source>
        <dbReference type="EMBL" id="ABC27401.1"/>
    </source>
</evidence>
<dbReference type="PROSITE" id="PS50885">
    <property type="entry name" value="HAMP"/>
    <property type="match status" value="1"/>
</dbReference>
<dbReference type="Pfam" id="PF00990">
    <property type="entry name" value="GGDEF"/>
    <property type="match status" value="1"/>
</dbReference>
<feature type="domain" description="GGDEF" evidence="8">
    <location>
        <begin position="419"/>
        <end position="557"/>
    </location>
</feature>
<dbReference type="InterPro" id="IPR052155">
    <property type="entry name" value="Biofilm_reg_signaling"/>
</dbReference>
<sequence>MSRDAPDAVSDMTLKFHRRISFKLARAGVILAFILGGLLSSIQVYFDYLSHEKDFRDFIERVLQAARPPAVRAVHTLDARLAEEVVTGLMQYDYVHQVLIVDELGQILAEGAKPVANSSTGWITSSIGAIYRNYPIALQMESYHQLQTGRMEVVVNVDKALEPFFNRAYYVLIIGIVRNMVLVLLLFIAFYYMITRPLISLAASFSEVNPEDPGDRRLRLPRSHDGDELGYLAQIGNQFLETLQKRLEERRQAEETLRDSERQTRQIIDTVPHLIYAKDRNGAFVFVNQALASFYDRNITEIEGGDHHSLHHLISNLESVRFDNEDREVIDKQKVMFIPEHGLTDIYGRRRILQSNKIPFRFFGKPCALIVSVDITDRVEAQSRVEQLAFHDPLTGLPNRNLFYDRLTMDIARSRNHGAYGALLLIDLDNFKNINDSLGHSVGDELLRNVAKNLRNCLDEEITVGRLGGDEFTVIMPELGRTPEEAEQNANLIAAKVLSELSTPFFFNTQEFTVTASMGVALYPDKDANTEVILRYADTALFQAKHEGRNKVTIFKAEMADAVSKRLSIENELRTAVKDKALMFYYQPQVSVTDGRIIGAEALIRWNHPQRGLITPDEFVPVLENSNLILTAGLDMFTQACMQVKEWLDKGWWEEDMRVAVNVSPKQFYQPEFVEQIIEILEATRLPAYCIELEVTESVVIQNVKDTINKMLSLKGLGVRFSLDDFGTGYSSLSYLKRLPVDSLKIDRSFVTDINSDVNDAAIVSTILAMAAHLDLEVVAEGVETVEHLEFLKENECDYYQGYLFSKPLPAEEMGELLRLQPKNPK</sequence>
<dbReference type="PROSITE" id="PS50883">
    <property type="entry name" value="EAL"/>
    <property type="match status" value="1"/>
</dbReference>
<evidence type="ECO:0000259" key="8">
    <source>
        <dbReference type="PROSITE" id="PS50887"/>
    </source>
</evidence>
<evidence type="ECO:0000259" key="5">
    <source>
        <dbReference type="PROSITE" id="PS50112"/>
    </source>
</evidence>
<dbReference type="InterPro" id="IPR029787">
    <property type="entry name" value="Nucleotide_cyclase"/>
</dbReference>
<dbReference type="GO" id="GO:0016020">
    <property type="term" value="C:membrane"/>
    <property type="evidence" value="ECO:0007669"/>
    <property type="project" value="InterPro"/>
</dbReference>
<dbReference type="Pfam" id="PF08448">
    <property type="entry name" value="PAS_4"/>
    <property type="match status" value="1"/>
</dbReference>
<dbReference type="Proteomes" id="UP000000238">
    <property type="component" value="Chromosome"/>
</dbReference>
<dbReference type="AlphaFoldDB" id="Q2SPM3"/>